<evidence type="ECO:0000313" key="1">
    <source>
        <dbReference type="EMBL" id="WPC75483.1"/>
    </source>
</evidence>
<protein>
    <recommendedName>
        <fullName evidence="3">Methyl-accepting chemotaxis protein</fullName>
    </recommendedName>
</protein>
<sequence length="103" mass="11721">MKQHKDIIYAIATDDKGYVPTHNNQFCQPLTGNPQQDMVGNRTKRIFGDRVGQRCGSHTQTMLLQTYKRDTGEVMHDLSVPVYINGEHWGGLRLGYKPQHGSH</sequence>
<reference evidence="1 2" key="1">
    <citation type="submission" date="2023-11" db="EMBL/GenBank/DDBJ databases">
        <title>Plant-associative lifestyle of Vibrio porteresiae and its evolutionary dynamics.</title>
        <authorList>
            <person name="Rameshkumar N."/>
            <person name="Kirti K."/>
        </authorList>
    </citation>
    <scope>NUCLEOTIDE SEQUENCE [LARGE SCALE GENOMIC DNA]</scope>
    <source>
        <strain evidence="1 2">MSSRF30</strain>
    </source>
</reference>
<organism evidence="1 2">
    <name type="scientific">Vibrio porteresiae DSM 19223</name>
    <dbReference type="NCBI Taxonomy" id="1123496"/>
    <lineage>
        <taxon>Bacteria</taxon>
        <taxon>Pseudomonadati</taxon>
        <taxon>Pseudomonadota</taxon>
        <taxon>Gammaproteobacteria</taxon>
        <taxon>Vibrionales</taxon>
        <taxon>Vibrionaceae</taxon>
        <taxon>Vibrio</taxon>
    </lineage>
</organism>
<name>A0ABZ0QJ68_9VIBR</name>
<evidence type="ECO:0000313" key="2">
    <source>
        <dbReference type="Proteomes" id="UP001304071"/>
    </source>
</evidence>
<dbReference type="Proteomes" id="UP001304071">
    <property type="component" value="Chromosome 2"/>
</dbReference>
<evidence type="ECO:0008006" key="3">
    <source>
        <dbReference type="Google" id="ProtNLM"/>
    </source>
</evidence>
<proteinExistence type="predicted"/>
<dbReference type="EMBL" id="CP138204">
    <property type="protein sequence ID" value="WPC75483.1"/>
    <property type="molecule type" value="Genomic_DNA"/>
</dbReference>
<accession>A0ABZ0QJ68</accession>
<gene>
    <name evidence="1" type="ORF">R8Z52_21375</name>
</gene>
<keyword evidence="2" id="KW-1185">Reference proteome</keyword>
<dbReference type="RefSeq" id="WP_261897468.1">
    <property type="nucleotide sequence ID" value="NZ_AP024896.1"/>
</dbReference>